<dbReference type="AlphaFoldDB" id="A0A7U7G7G1"/>
<dbReference type="SUPFAM" id="SSF56784">
    <property type="entry name" value="HAD-like"/>
    <property type="match status" value="1"/>
</dbReference>
<dbReference type="RefSeq" id="WP_051497244.1">
    <property type="nucleotide sequence ID" value="NZ_CBTK010000006.1"/>
</dbReference>
<comment type="caution">
    <text evidence="1">The sequence shown here is derived from an EMBL/GenBank/DDBJ whole genome shotgun (WGS) entry which is preliminary data.</text>
</comment>
<sequence length="197" mass="22703">MRISFDIDDTLICGSSVPTEPCVSWWRRWRYPERLRHGARALMSELTQRGCRIWIYTSSDRPAHYLKSWFRIMGIPIEGVINQTRHERRVGLRGPSKYPPAFGIDLHIDDSPGVAMEGADHQFAVLVVSPEDKDWVDRVLSEVDARIRSNTHWNTRRLASSRPYEVKQIFRDLLARLSLSDRRIPSYAVGSAKSDPA</sequence>
<evidence type="ECO:0000313" key="1">
    <source>
        <dbReference type="EMBL" id="CDH43122.1"/>
    </source>
</evidence>
<evidence type="ECO:0008006" key="3">
    <source>
        <dbReference type="Google" id="ProtNLM"/>
    </source>
</evidence>
<protein>
    <recommendedName>
        <fullName evidence="3">FCP1 homology domain-containing protein</fullName>
    </recommendedName>
</protein>
<evidence type="ECO:0000313" key="2">
    <source>
        <dbReference type="Proteomes" id="UP000019184"/>
    </source>
</evidence>
<gene>
    <name evidence="1" type="ORF">BN874_1030002</name>
</gene>
<dbReference type="OrthoDB" id="5431593at2"/>
<dbReference type="InterPro" id="IPR036412">
    <property type="entry name" value="HAD-like_sf"/>
</dbReference>
<reference evidence="1 2" key="1">
    <citation type="journal article" date="2014" name="ISME J.">
        <title>Candidatus Competibacter-lineage genomes retrieved from metagenomes reveal functional metabolic diversity.</title>
        <authorList>
            <person name="McIlroy S.J."/>
            <person name="Albertsen M."/>
            <person name="Andresen E.K."/>
            <person name="Saunders A.M."/>
            <person name="Kristiansen R."/>
            <person name="Stokholm-Bjerregaard M."/>
            <person name="Nielsen K.L."/>
            <person name="Nielsen P.H."/>
        </authorList>
    </citation>
    <scope>NUCLEOTIDE SEQUENCE [LARGE SCALE GENOMIC DNA]</scope>
    <source>
        <strain evidence="1 2">Run_B_J11</strain>
    </source>
</reference>
<name>A0A7U7G7G1_9GAMM</name>
<keyword evidence="2" id="KW-1185">Reference proteome</keyword>
<dbReference type="Proteomes" id="UP000019184">
    <property type="component" value="Unassembled WGS sequence"/>
</dbReference>
<dbReference type="EMBL" id="CBTK010000006">
    <property type="protein sequence ID" value="CDH43122.1"/>
    <property type="molecule type" value="Genomic_DNA"/>
</dbReference>
<accession>A0A7U7G7G1</accession>
<organism evidence="1 2">
    <name type="scientific">Candidatus Contendobacter odensis Run_B_J11</name>
    <dbReference type="NCBI Taxonomy" id="1400861"/>
    <lineage>
        <taxon>Bacteria</taxon>
        <taxon>Pseudomonadati</taxon>
        <taxon>Pseudomonadota</taxon>
        <taxon>Gammaproteobacteria</taxon>
        <taxon>Candidatus Competibacteraceae</taxon>
        <taxon>Candidatus Contendibacter</taxon>
    </lineage>
</organism>
<proteinExistence type="predicted"/>